<evidence type="ECO:0000313" key="3">
    <source>
        <dbReference type="Proteomes" id="UP000324222"/>
    </source>
</evidence>
<evidence type="ECO:0000313" key="2">
    <source>
        <dbReference type="EMBL" id="MPC22226.1"/>
    </source>
</evidence>
<feature type="region of interest" description="Disordered" evidence="1">
    <location>
        <begin position="1"/>
        <end position="35"/>
    </location>
</feature>
<evidence type="ECO:0000256" key="1">
    <source>
        <dbReference type="SAM" id="MobiDB-lite"/>
    </source>
</evidence>
<organism evidence="2 3">
    <name type="scientific">Portunus trituberculatus</name>
    <name type="common">Swimming crab</name>
    <name type="synonym">Neptunus trituberculatus</name>
    <dbReference type="NCBI Taxonomy" id="210409"/>
    <lineage>
        <taxon>Eukaryota</taxon>
        <taxon>Metazoa</taxon>
        <taxon>Ecdysozoa</taxon>
        <taxon>Arthropoda</taxon>
        <taxon>Crustacea</taxon>
        <taxon>Multicrustacea</taxon>
        <taxon>Malacostraca</taxon>
        <taxon>Eumalacostraca</taxon>
        <taxon>Eucarida</taxon>
        <taxon>Decapoda</taxon>
        <taxon>Pleocyemata</taxon>
        <taxon>Brachyura</taxon>
        <taxon>Eubrachyura</taxon>
        <taxon>Portunoidea</taxon>
        <taxon>Portunidae</taxon>
        <taxon>Portuninae</taxon>
        <taxon>Portunus</taxon>
    </lineage>
</organism>
<proteinExistence type="predicted"/>
<accession>A0A5B7DML8</accession>
<feature type="compositionally biased region" description="Polar residues" evidence="1">
    <location>
        <begin position="1"/>
        <end position="12"/>
    </location>
</feature>
<dbReference type="Proteomes" id="UP000324222">
    <property type="component" value="Unassembled WGS sequence"/>
</dbReference>
<dbReference type="EMBL" id="VSRR010001064">
    <property type="protein sequence ID" value="MPC22226.1"/>
    <property type="molecule type" value="Genomic_DNA"/>
</dbReference>
<dbReference type="AlphaFoldDB" id="A0A5B7DML8"/>
<comment type="caution">
    <text evidence="2">The sequence shown here is derived from an EMBL/GenBank/DDBJ whole genome shotgun (WGS) entry which is preliminary data.</text>
</comment>
<gene>
    <name evidence="2" type="ORF">E2C01_015236</name>
</gene>
<name>A0A5B7DML8_PORTR</name>
<sequence>MLQNETTYSSVGNMRRRRSTTPHLHQYSAPPSHIPSRYLLSPATTKAALSPDGASLEYLSSSVLEQQAAPM</sequence>
<keyword evidence="3" id="KW-1185">Reference proteome</keyword>
<protein>
    <submittedName>
        <fullName evidence="2">Uncharacterized protein</fullName>
    </submittedName>
</protein>
<reference evidence="2 3" key="1">
    <citation type="submission" date="2019-05" db="EMBL/GenBank/DDBJ databases">
        <title>Another draft genome of Portunus trituberculatus and its Hox gene families provides insights of decapod evolution.</title>
        <authorList>
            <person name="Jeong J.-H."/>
            <person name="Song I."/>
            <person name="Kim S."/>
            <person name="Choi T."/>
            <person name="Kim D."/>
            <person name="Ryu S."/>
            <person name="Kim W."/>
        </authorList>
    </citation>
    <scope>NUCLEOTIDE SEQUENCE [LARGE SCALE GENOMIC DNA]</scope>
    <source>
        <tissue evidence="2">Muscle</tissue>
    </source>
</reference>